<evidence type="ECO:0000313" key="2">
    <source>
        <dbReference type="EMBL" id="KKK70781.1"/>
    </source>
</evidence>
<comment type="caution">
    <text evidence="2">The sequence shown here is derived from an EMBL/GenBank/DDBJ whole genome shotgun (WGS) entry which is preliminary data.</text>
</comment>
<dbReference type="InterPro" id="IPR004042">
    <property type="entry name" value="Intein_endonuc_central"/>
</dbReference>
<dbReference type="Gene3D" id="3.40.50.300">
    <property type="entry name" value="P-loop containing nucleotide triphosphate hydrolases"/>
    <property type="match status" value="1"/>
</dbReference>
<feature type="domain" description="DOD-type homing endonuclease" evidence="1">
    <location>
        <begin position="1"/>
        <end position="65"/>
    </location>
</feature>
<protein>
    <recommendedName>
        <fullName evidence="1">DOD-type homing endonuclease domain-containing protein</fullName>
    </recommendedName>
</protein>
<evidence type="ECO:0000259" key="1">
    <source>
        <dbReference type="PROSITE" id="PS50819"/>
    </source>
</evidence>
<dbReference type="Pfam" id="PF14528">
    <property type="entry name" value="LAGLIDADG_3"/>
    <property type="match status" value="1"/>
</dbReference>
<reference evidence="2" key="1">
    <citation type="journal article" date="2015" name="Nature">
        <title>Complex archaea that bridge the gap between prokaryotes and eukaryotes.</title>
        <authorList>
            <person name="Spang A."/>
            <person name="Saw J.H."/>
            <person name="Jorgensen S.L."/>
            <person name="Zaremba-Niedzwiedzka K."/>
            <person name="Martijn J."/>
            <person name="Lind A.E."/>
            <person name="van Eijk R."/>
            <person name="Schleper C."/>
            <person name="Guy L."/>
            <person name="Ettema T.J."/>
        </authorList>
    </citation>
    <scope>NUCLEOTIDE SEQUENCE</scope>
</reference>
<feature type="non-terminal residue" evidence="2">
    <location>
        <position position="1"/>
    </location>
</feature>
<dbReference type="InterPro" id="IPR027434">
    <property type="entry name" value="Homing_endonucl"/>
</dbReference>
<dbReference type="Gene3D" id="3.10.28.10">
    <property type="entry name" value="Homing endonucleases"/>
    <property type="match status" value="1"/>
</dbReference>
<organism evidence="2">
    <name type="scientific">marine sediment metagenome</name>
    <dbReference type="NCBI Taxonomy" id="412755"/>
    <lineage>
        <taxon>unclassified sequences</taxon>
        <taxon>metagenomes</taxon>
        <taxon>ecological metagenomes</taxon>
    </lineage>
</organism>
<dbReference type="AlphaFoldDB" id="A0A0F9AEZ2"/>
<dbReference type="EMBL" id="LAZR01058028">
    <property type="protein sequence ID" value="KKK70781.1"/>
    <property type="molecule type" value="Genomic_DNA"/>
</dbReference>
<accession>A0A0F9AEZ2</accession>
<dbReference type="PROSITE" id="PS50819">
    <property type="entry name" value="INTEIN_ENDONUCLEASE"/>
    <property type="match status" value="1"/>
</dbReference>
<sequence>VFGCGSHERFIPTRYKHADVEQRTELLRGLLDTDGECGAHGSIGYSTTSPQLAQDVLWLVRSLGGKASLQATTKHAWYHDDDRRRVPCRDCHRLTITLDWNPFTLKHRRERWHVPEARYLTRWIDRIEYSHDEEAMCITVAAPDGLYLTNDFIVTHNSTLAAWLIDWIMSTRPYCRGAITANTFTQLKTKTWAALHEWHALSLTKGRFTITSETMYRNGKDANGNDRKNTWFCAPQSSEEKNSEAFSGQHQRFSPSFYLFDEASSIGDEIWRVAYGGLTDGEAMMFVFGNPTRSQGAFHSACFGAMRKRWDSVSIDSRTCRFTNKVEIQEWEDDYGENSDFFRVRVRGLPPSASTLQFIDSQRVWDAQKRGVTPLPDEPLVV</sequence>
<dbReference type="InterPro" id="IPR027417">
    <property type="entry name" value="P-loop_NTPase"/>
</dbReference>
<gene>
    <name evidence="2" type="ORF">LCGC14_2920530</name>
</gene>
<proteinExistence type="predicted"/>
<name>A0A0F9AEZ2_9ZZZZ</name>
<dbReference type="GO" id="GO:0004519">
    <property type="term" value="F:endonuclease activity"/>
    <property type="evidence" value="ECO:0007669"/>
    <property type="project" value="InterPro"/>
</dbReference>
<dbReference type="InterPro" id="IPR004860">
    <property type="entry name" value="LAGLIDADG_dom"/>
</dbReference>
<dbReference type="SUPFAM" id="SSF55608">
    <property type="entry name" value="Homing endonucleases"/>
    <property type="match status" value="1"/>
</dbReference>
<feature type="non-terminal residue" evidence="2">
    <location>
        <position position="382"/>
    </location>
</feature>